<dbReference type="InterPro" id="IPR000719">
    <property type="entry name" value="Prot_kinase_dom"/>
</dbReference>
<keyword evidence="3" id="KW-1185">Reference proteome</keyword>
<dbReference type="SUPFAM" id="SSF56112">
    <property type="entry name" value="Protein kinase-like (PK-like)"/>
    <property type="match status" value="1"/>
</dbReference>
<dbReference type="Gene3D" id="1.10.510.10">
    <property type="entry name" value="Transferase(Phosphotransferase) domain 1"/>
    <property type="match status" value="1"/>
</dbReference>
<proteinExistence type="predicted"/>
<dbReference type="InterPro" id="IPR011009">
    <property type="entry name" value="Kinase-like_dom_sf"/>
</dbReference>
<protein>
    <submittedName>
        <fullName evidence="2">Kinase-like protein</fullName>
    </submittedName>
</protein>
<dbReference type="AlphaFoldDB" id="A0A8H3X1X2"/>
<dbReference type="Pfam" id="PF07714">
    <property type="entry name" value="PK_Tyr_Ser-Thr"/>
    <property type="match status" value="1"/>
</dbReference>
<comment type="caution">
    <text evidence="2">The sequence shown here is derived from an EMBL/GenBank/DDBJ whole genome shotgun (WGS) entry which is preliminary data.</text>
</comment>
<dbReference type="Proteomes" id="UP000439903">
    <property type="component" value="Unassembled WGS sequence"/>
</dbReference>
<dbReference type="PROSITE" id="PS50011">
    <property type="entry name" value="PROTEIN_KINASE_DOM"/>
    <property type="match status" value="1"/>
</dbReference>
<gene>
    <name evidence="2" type="ORF">F8M41_009583</name>
</gene>
<dbReference type="GO" id="GO:0005524">
    <property type="term" value="F:ATP binding"/>
    <property type="evidence" value="ECO:0007669"/>
    <property type="project" value="InterPro"/>
</dbReference>
<dbReference type="EMBL" id="WTPW01002040">
    <property type="protein sequence ID" value="KAF0400212.1"/>
    <property type="molecule type" value="Genomic_DNA"/>
</dbReference>
<sequence>MTSGLDYLHSRKIIQDLHSMNVSLNDGVALITDFGVSKQLDDNSKIISASNCLVGQHILNRKCYIDSDYKSLAKSDIYSLGVLFWEYKRDSAIMIH</sequence>
<dbReference type="OrthoDB" id="2442372at2759"/>
<evidence type="ECO:0000313" key="2">
    <source>
        <dbReference type="EMBL" id="KAF0400212.1"/>
    </source>
</evidence>
<evidence type="ECO:0000313" key="3">
    <source>
        <dbReference type="Proteomes" id="UP000439903"/>
    </source>
</evidence>
<dbReference type="GO" id="GO:0004672">
    <property type="term" value="F:protein kinase activity"/>
    <property type="evidence" value="ECO:0007669"/>
    <property type="project" value="InterPro"/>
</dbReference>
<feature type="domain" description="Protein kinase" evidence="1">
    <location>
        <begin position="1"/>
        <end position="96"/>
    </location>
</feature>
<keyword evidence="2" id="KW-0808">Transferase</keyword>
<dbReference type="InterPro" id="IPR001245">
    <property type="entry name" value="Ser-Thr/Tyr_kinase_cat_dom"/>
</dbReference>
<evidence type="ECO:0000259" key="1">
    <source>
        <dbReference type="PROSITE" id="PS50011"/>
    </source>
</evidence>
<accession>A0A8H3X1X2</accession>
<name>A0A8H3X1X2_GIGMA</name>
<organism evidence="2 3">
    <name type="scientific">Gigaspora margarita</name>
    <dbReference type="NCBI Taxonomy" id="4874"/>
    <lineage>
        <taxon>Eukaryota</taxon>
        <taxon>Fungi</taxon>
        <taxon>Fungi incertae sedis</taxon>
        <taxon>Mucoromycota</taxon>
        <taxon>Glomeromycotina</taxon>
        <taxon>Glomeromycetes</taxon>
        <taxon>Diversisporales</taxon>
        <taxon>Gigasporaceae</taxon>
        <taxon>Gigaspora</taxon>
    </lineage>
</organism>
<keyword evidence="2" id="KW-0418">Kinase</keyword>
<reference evidence="2 3" key="1">
    <citation type="journal article" date="2019" name="Environ. Microbiol.">
        <title>At the nexus of three kingdoms: the genome of the mycorrhizal fungus Gigaspora margarita provides insights into plant, endobacterial and fungal interactions.</title>
        <authorList>
            <person name="Venice F."/>
            <person name="Ghignone S."/>
            <person name="Salvioli di Fossalunga A."/>
            <person name="Amselem J."/>
            <person name="Novero M."/>
            <person name="Xianan X."/>
            <person name="Sedzielewska Toro K."/>
            <person name="Morin E."/>
            <person name="Lipzen A."/>
            <person name="Grigoriev I.V."/>
            <person name="Henrissat B."/>
            <person name="Martin F.M."/>
            <person name="Bonfante P."/>
        </authorList>
    </citation>
    <scope>NUCLEOTIDE SEQUENCE [LARGE SCALE GENOMIC DNA]</scope>
    <source>
        <strain evidence="2 3">BEG34</strain>
    </source>
</reference>